<dbReference type="AlphaFoldDB" id="A0ABD2PFB7"/>
<keyword evidence="4" id="KW-1185">Reference proteome</keyword>
<evidence type="ECO:0000259" key="1">
    <source>
        <dbReference type="Pfam" id="PF21787"/>
    </source>
</evidence>
<feature type="domain" description="Transposable element P transposase-like GTP-binding insertion" evidence="2">
    <location>
        <begin position="95"/>
        <end position="149"/>
    </location>
</feature>
<sequence>MDQLKVQVGKMHELDRHCVLLLDEISLSSGLHYEPHKGHISGYEDLGHLGRSEKVADHALVFLVRGIRKNWKQAIAYYFTSKTVSTLCLKKLDSRMKMKVKVAAAQLSYSVAACIETWVASGNLPSEAVHTAEFVHKVDSLFDSLNGYSFSVPEGLVFSELKKDMKI</sequence>
<feature type="domain" description="Transposable element P transposase-like RNase H" evidence="1">
    <location>
        <begin position="2"/>
        <end position="86"/>
    </location>
</feature>
<evidence type="ECO:0000313" key="3">
    <source>
        <dbReference type="EMBL" id="KAL3289326.1"/>
    </source>
</evidence>
<dbReference type="InterPro" id="IPR048365">
    <property type="entry name" value="TNP-like_RNaseH_N"/>
</dbReference>
<comment type="caution">
    <text evidence="3">The sequence shown here is derived from an EMBL/GenBank/DDBJ whole genome shotgun (WGS) entry which is preliminary data.</text>
</comment>
<reference evidence="3 4" key="1">
    <citation type="journal article" date="2021" name="BMC Biol.">
        <title>Horizontally acquired antibacterial genes associated with adaptive radiation of ladybird beetles.</title>
        <authorList>
            <person name="Li H.S."/>
            <person name="Tang X.F."/>
            <person name="Huang Y.H."/>
            <person name="Xu Z.Y."/>
            <person name="Chen M.L."/>
            <person name="Du X.Y."/>
            <person name="Qiu B.Y."/>
            <person name="Chen P.T."/>
            <person name="Zhang W."/>
            <person name="Slipinski A."/>
            <person name="Escalona H.E."/>
            <person name="Waterhouse R.M."/>
            <person name="Zwick A."/>
            <person name="Pang H."/>
        </authorList>
    </citation>
    <scope>NUCLEOTIDE SEQUENCE [LARGE SCALE GENOMIC DNA]</scope>
    <source>
        <strain evidence="3">SYSU2018</strain>
    </source>
</reference>
<dbReference type="InterPro" id="IPR048366">
    <property type="entry name" value="TNP-like_GBD"/>
</dbReference>
<gene>
    <name evidence="3" type="ORF">HHI36_003756</name>
</gene>
<dbReference type="EMBL" id="JABFTP020000185">
    <property type="protein sequence ID" value="KAL3289326.1"/>
    <property type="molecule type" value="Genomic_DNA"/>
</dbReference>
<protein>
    <submittedName>
        <fullName evidence="3">Uncharacterized protein</fullName>
    </submittedName>
</protein>
<proteinExistence type="predicted"/>
<accession>A0ABD2PFB7</accession>
<dbReference type="Pfam" id="PF21788">
    <property type="entry name" value="TNP-like_GBD"/>
    <property type="match status" value="1"/>
</dbReference>
<dbReference type="Pfam" id="PF21787">
    <property type="entry name" value="TNP-like_RNaseH_N"/>
    <property type="match status" value="1"/>
</dbReference>
<evidence type="ECO:0000313" key="4">
    <source>
        <dbReference type="Proteomes" id="UP001516400"/>
    </source>
</evidence>
<organism evidence="3 4">
    <name type="scientific">Cryptolaemus montrouzieri</name>
    <dbReference type="NCBI Taxonomy" id="559131"/>
    <lineage>
        <taxon>Eukaryota</taxon>
        <taxon>Metazoa</taxon>
        <taxon>Ecdysozoa</taxon>
        <taxon>Arthropoda</taxon>
        <taxon>Hexapoda</taxon>
        <taxon>Insecta</taxon>
        <taxon>Pterygota</taxon>
        <taxon>Neoptera</taxon>
        <taxon>Endopterygota</taxon>
        <taxon>Coleoptera</taxon>
        <taxon>Polyphaga</taxon>
        <taxon>Cucujiformia</taxon>
        <taxon>Coccinelloidea</taxon>
        <taxon>Coccinellidae</taxon>
        <taxon>Scymninae</taxon>
        <taxon>Scymnini</taxon>
        <taxon>Cryptolaemus</taxon>
    </lineage>
</organism>
<evidence type="ECO:0000259" key="2">
    <source>
        <dbReference type="Pfam" id="PF21788"/>
    </source>
</evidence>
<name>A0ABD2PFB7_9CUCU</name>
<dbReference type="Proteomes" id="UP001516400">
    <property type="component" value="Unassembled WGS sequence"/>
</dbReference>